<proteinExistence type="predicted"/>
<keyword evidence="1" id="KW-0472">Membrane</keyword>
<feature type="transmembrane region" description="Helical" evidence="1">
    <location>
        <begin position="100"/>
        <end position="123"/>
    </location>
</feature>
<evidence type="ECO:0000256" key="1">
    <source>
        <dbReference type="SAM" id="Phobius"/>
    </source>
</evidence>
<sequence length="298" mass="33786">MTEKRDQPSTMENYGGQALIEGILMRGRRYLTAAFRLPDGSIKVVEEELTGIYKKKIRDIPFLRGLIILWDSLVLGMKYLTISSNFQLEEEGEKIEGPALYLTLAVSMIFALVIFFLIPTLLMQLLYKYTGLSNFLINVVEGIVRLGIIILYLWLIRKMEDIMRVFSYHGAEHKTILAYEHGEDLEIASIQKYSTAHPRCGTSFLLTVAIISIFIFAMVPTPTIGLRILSRLILIPVVSMISYEIIRLLGKYEKNPIVKALSQPNLALQKLTTNEPSDDMVEVAVSALSRLIILEKQE</sequence>
<accession>A0A101FY40</accession>
<feature type="transmembrane region" description="Helical" evidence="1">
    <location>
        <begin position="200"/>
        <end position="218"/>
    </location>
</feature>
<comment type="caution">
    <text evidence="2">The sequence shown here is derived from an EMBL/GenBank/DDBJ whole genome shotgun (WGS) entry which is preliminary data.</text>
</comment>
<name>A0A101FY40_9CHLR</name>
<keyword evidence="1" id="KW-1133">Transmembrane helix</keyword>
<dbReference type="EMBL" id="LGFU01000019">
    <property type="protein sequence ID" value="KUK46576.1"/>
    <property type="molecule type" value="Genomic_DNA"/>
</dbReference>
<feature type="transmembrane region" description="Helical" evidence="1">
    <location>
        <begin position="135"/>
        <end position="155"/>
    </location>
</feature>
<dbReference type="Proteomes" id="UP000064249">
    <property type="component" value="Unassembled WGS sequence"/>
</dbReference>
<organism evidence="2 3">
    <name type="scientific">Anaerolinea thermophila</name>
    <dbReference type="NCBI Taxonomy" id="167964"/>
    <lineage>
        <taxon>Bacteria</taxon>
        <taxon>Bacillati</taxon>
        <taxon>Chloroflexota</taxon>
        <taxon>Anaerolineae</taxon>
        <taxon>Anaerolineales</taxon>
        <taxon>Anaerolineaceae</taxon>
        <taxon>Anaerolinea</taxon>
    </lineage>
</organism>
<protein>
    <submittedName>
        <fullName evidence="2">Putative membrane protein</fullName>
    </submittedName>
</protein>
<dbReference type="PANTHER" id="PTHR42867:SF1">
    <property type="entry name" value="MEMBRANE PROTEIN-RELATED"/>
    <property type="match status" value="1"/>
</dbReference>
<dbReference type="PATRIC" id="fig|167964.4.peg.1186"/>
<evidence type="ECO:0000313" key="3">
    <source>
        <dbReference type="Proteomes" id="UP000064249"/>
    </source>
</evidence>
<keyword evidence="1" id="KW-0812">Transmembrane</keyword>
<reference evidence="2 3" key="1">
    <citation type="journal article" date="2015" name="MBio">
        <title>Genome-Resolved Metagenomic Analysis Reveals Roles for Candidate Phyla and Other Microbial Community Members in Biogeochemical Transformations in Oil Reservoirs.</title>
        <authorList>
            <person name="Hu P."/>
            <person name="Tom L."/>
            <person name="Singh A."/>
            <person name="Thomas B.C."/>
            <person name="Baker B.J."/>
            <person name="Piceno Y.M."/>
            <person name="Andersen G.L."/>
            <person name="Banfield J.F."/>
        </authorList>
    </citation>
    <scope>NUCLEOTIDE SEQUENCE [LARGE SCALE GENOMIC DNA]</scope>
    <source>
        <strain evidence="2">46_16</strain>
    </source>
</reference>
<dbReference type="PANTHER" id="PTHR42867">
    <property type="entry name" value="MEMBRANE PROTEIN-RELATED"/>
    <property type="match status" value="1"/>
</dbReference>
<dbReference type="Pfam" id="PF07136">
    <property type="entry name" value="DUF1385"/>
    <property type="match status" value="1"/>
</dbReference>
<feature type="transmembrane region" description="Helical" evidence="1">
    <location>
        <begin position="224"/>
        <end position="246"/>
    </location>
</feature>
<gene>
    <name evidence="2" type="ORF">XD73_0545</name>
</gene>
<dbReference type="AlphaFoldDB" id="A0A101FY40"/>
<evidence type="ECO:0000313" key="2">
    <source>
        <dbReference type="EMBL" id="KUK46576.1"/>
    </source>
</evidence>
<dbReference type="InterPro" id="IPR010787">
    <property type="entry name" value="DUF1385"/>
</dbReference>